<dbReference type="InterPro" id="IPR018511">
    <property type="entry name" value="Hemolysin-typ_Ca-bd_CS"/>
</dbReference>
<comment type="subcellular location">
    <subcellularLocation>
        <location evidence="1">Secreted</location>
    </subcellularLocation>
</comment>
<proteinExistence type="predicted"/>
<dbReference type="Proteomes" id="UP000237423">
    <property type="component" value="Unassembled WGS sequence"/>
</dbReference>
<dbReference type="RefSeq" id="WP_103975383.1">
    <property type="nucleotide sequence ID" value="NZ_PGFZ01000011.1"/>
</dbReference>
<evidence type="ECO:0000313" key="5">
    <source>
        <dbReference type="Proteomes" id="UP000237423"/>
    </source>
</evidence>
<keyword evidence="2" id="KW-0964">Secreted</keyword>
<dbReference type="InterPro" id="IPR013431">
    <property type="entry name" value="Delta_60_rpt"/>
</dbReference>
<evidence type="ECO:0000313" key="4">
    <source>
        <dbReference type="EMBL" id="POZ50391.1"/>
    </source>
</evidence>
<accession>A0A2S5CHW1</accession>
<name>A0A2S5CHW1_9GAMM</name>
<dbReference type="PRINTS" id="PR00313">
    <property type="entry name" value="CABNDNGRPT"/>
</dbReference>
<dbReference type="Gene3D" id="2.150.10.10">
    <property type="entry name" value="Serralysin-like metalloprotease, C-terminal"/>
    <property type="match status" value="2"/>
</dbReference>
<dbReference type="InterPro" id="IPR050557">
    <property type="entry name" value="RTX_toxin/Mannuronan_C5-epim"/>
</dbReference>
<dbReference type="Gene3D" id="2.80.10.50">
    <property type="match status" value="3"/>
</dbReference>
<dbReference type="InterPro" id="IPR011043">
    <property type="entry name" value="Gal_Oxase/kelch_b-propeller"/>
</dbReference>
<dbReference type="NCBIfam" id="TIGR02608">
    <property type="entry name" value="delta_60_rpt"/>
    <property type="match status" value="7"/>
</dbReference>
<dbReference type="Pfam" id="PF17164">
    <property type="entry name" value="DUF5122"/>
    <property type="match status" value="7"/>
</dbReference>
<sequence>MNEQTAPVNTAPSFIIHTSPIITDFGADDTASSVVIQKDGKIVVAGTYLFDQWIWPGWYTANVALVRYNSDGSLDTSFSGDGQLLTTMSENSFGDSAVIQPDGKIIVAGTTGYFNDFNGNQYDFALARYNTDGSLDTGFSGDGLVATTFIGSLNMAYCVALQSDGKILATGKIGYDPNDPGVGSYDFGLARYNSDGSLDTSFSGDGLVTTDLGFDADAATTILVQANGKIVVGGTTGIVRYNSDGSLDTSFSGDGKLLTGFSVNSATLLPNGKLLAAGDTTIARYNSDGSLDTGFSGDGKVISAVAITSAALQANGKLVVAGGYSLARYNSDGSLDLSFSGDGKASSSFNITRITLQADGKIIAAGNGPMNMEDFSHDFATARYNSDGSLDKTFGTPRNSLGNTVATQENALPVIIAAHVQISDAELDALNFRQGNYSGASLTLLRHGGANPDDLFSGAGTLRLSNGSVTLNGQTIGSYQNDAGQLSLHFAAATTQQVNNTLHQLAYRNGSEQPPTAVQLDWTFNDGNSSQPLTATGSTTLTITPANDAPNGFVFINGTFALGQPLSASNNITDPDGLGTISYQWQSRTDSQTWGNLTTSTDLVLNPTILNHLLKLTASYTDDQGFQTSVYSIQGTNGNDVIWGGSGNQRLSGGDGNDSLLGGAGDDALSGGNGTDIAQYYTATAAVTVNLGLLIAQNTIGAGTDSLSGIENLNGSAYNDILLGNAANNSLYGGAGDDRLSGSDGNDSLVGGLGNDVLNGGNGLDVAQYYAASAGVTVNLALTTAQNTVGAGTDTLLAIEAVNGSAFNDTLIGNAAANSLWGGAGNDVLDGGLGNDFLKGGLGQDIFVFDTALGPNNKDILSDFKVSDDTIRLENAIFTALPHIGVLATDQFKILGNGGAADSSDRILYNTVSGGLFYDADGNGADAAVLVAVLGKGLAMTAADFLVA</sequence>
<dbReference type="EMBL" id="PGFZ01000011">
    <property type="protein sequence ID" value="POZ50391.1"/>
    <property type="molecule type" value="Genomic_DNA"/>
</dbReference>
<reference evidence="4 5" key="1">
    <citation type="submission" date="2017-11" db="EMBL/GenBank/DDBJ databases">
        <title>Draft Genome Sequence of Methylobacter psychrotolerans Sph1T, an Obligate Methanotroph from Low-Temperature Environments.</title>
        <authorList>
            <person name="Oshkin I.Y."/>
            <person name="Miroshnikov K."/>
            <person name="Belova S.E."/>
            <person name="Korzhenkov A."/>
            <person name="Toshchakov S.V."/>
            <person name="Dedysh S.N."/>
        </authorList>
    </citation>
    <scope>NUCLEOTIDE SEQUENCE [LARGE SCALE GENOMIC DNA]</scope>
    <source>
        <strain evidence="4 5">Sph1</strain>
    </source>
</reference>
<evidence type="ECO:0000256" key="1">
    <source>
        <dbReference type="ARBA" id="ARBA00004613"/>
    </source>
</evidence>
<evidence type="ECO:0000256" key="3">
    <source>
        <dbReference type="ARBA" id="ARBA00022837"/>
    </source>
</evidence>
<dbReference type="InterPro" id="IPR001343">
    <property type="entry name" value="Hemolysn_Ca-bd"/>
</dbReference>
<organism evidence="4 5">
    <name type="scientific">Methylovulum psychrotolerans</name>
    <dbReference type="NCBI Taxonomy" id="1704499"/>
    <lineage>
        <taxon>Bacteria</taxon>
        <taxon>Pseudomonadati</taxon>
        <taxon>Pseudomonadota</taxon>
        <taxon>Gammaproteobacteria</taxon>
        <taxon>Methylococcales</taxon>
        <taxon>Methylococcaceae</taxon>
        <taxon>Methylovulum</taxon>
    </lineage>
</organism>
<dbReference type="Pfam" id="PF00353">
    <property type="entry name" value="HemolysinCabind"/>
    <property type="match status" value="3"/>
</dbReference>
<evidence type="ECO:0000256" key="2">
    <source>
        <dbReference type="ARBA" id="ARBA00022525"/>
    </source>
</evidence>
<keyword evidence="3" id="KW-0106">Calcium</keyword>
<dbReference type="Gene3D" id="2.60.40.2700">
    <property type="match status" value="1"/>
</dbReference>
<protein>
    <submittedName>
        <fullName evidence="4">Calcium-binding protein</fullName>
    </submittedName>
</protein>
<dbReference type="PROSITE" id="PS00330">
    <property type="entry name" value="HEMOLYSIN_CALCIUM"/>
    <property type="match status" value="2"/>
</dbReference>
<dbReference type="SUPFAM" id="SSF51120">
    <property type="entry name" value="beta-Roll"/>
    <property type="match status" value="2"/>
</dbReference>
<dbReference type="SUPFAM" id="SSF50965">
    <property type="entry name" value="Galactose oxidase, central domain"/>
    <property type="match status" value="1"/>
</dbReference>
<dbReference type="InterPro" id="IPR011049">
    <property type="entry name" value="Serralysin-like_metalloprot_C"/>
</dbReference>
<dbReference type="PANTHER" id="PTHR38340:SF1">
    <property type="entry name" value="S-LAYER PROTEIN"/>
    <property type="match status" value="1"/>
</dbReference>
<dbReference type="SUPFAM" id="SSF101898">
    <property type="entry name" value="NHL repeat"/>
    <property type="match status" value="1"/>
</dbReference>
<dbReference type="PANTHER" id="PTHR38340">
    <property type="entry name" value="S-LAYER PROTEIN"/>
    <property type="match status" value="1"/>
</dbReference>
<dbReference type="AlphaFoldDB" id="A0A2S5CHW1"/>
<dbReference type="GO" id="GO:0005509">
    <property type="term" value="F:calcium ion binding"/>
    <property type="evidence" value="ECO:0007669"/>
    <property type="project" value="InterPro"/>
</dbReference>
<dbReference type="GO" id="GO:0005576">
    <property type="term" value="C:extracellular region"/>
    <property type="evidence" value="ECO:0007669"/>
    <property type="project" value="UniProtKB-SubCell"/>
</dbReference>
<gene>
    <name evidence="4" type="ORF">AADEFJLK_03804</name>
</gene>
<comment type="caution">
    <text evidence="4">The sequence shown here is derived from an EMBL/GenBank/DDBJ whole genome shotgun (WGS) entry which is preliminary data.</text>
</comment>